<sequence length="280" mass="30113">MQTAIVFLVAAATAAAQLTTPVQESNSVSITSTAAPESAPTNSLAVYTPDTTIDSWACATKNISDYLKPPMPTAHMLDVFYDHSDKIYAECEANIPKPFTTHPACPSVAKASWRWTFTPSSPYRNTADLLQISTAVPSSDSADYRAYVRSAASWWSTHSSRLSDLQEECPNTWDDAKKEVLGGEIWLNATIAIAECFDGDKPGGSSVKPSAKAPLATSGASRAGQHCGTGSGGDVGQRGFGLRRQGELVNFKIGDLMHLWQDAPIRLSQLRTPTLIYLLN</sequence>
<accession>A0ACC2HRG4</accession>
<dbReference type="Proteomes" id="UP001153331">
    <property type="component" value="Unassembled WGS sequence"/>
</dbReference>
<reference evidence="1" key="1">
    <citation type="submission" date="2022-11" db="EMBL/GenBank/DDBJ databases">
        <title>Genome Sequence of Boeremia exigua.</title>
        <authorList>
            <person name="Buettner E."/>
        </authorList>
    </citation>
    <scope>NUCLEOTIDE SEQUENCE</scope>
    <source>
        <strain evidence="1">CU02</strain>
    </source>
</reference>
<protein>
    <submittedName>
        <fullName evidence="1">Uncharacterized protein</fullName>
    </submittedName>
</protein>
<organism evidence="1 2">
    <name type="scientific">Boeremia exigua</name>
    <dbReference type="NCBI Taxonomy" id="749465"/>
    <lineage>
        <taxon>Eukaryota</taxon>
        <taxon>Fungi</taxon>
        <taxon>Dikarya</taxon>
        <taxon>Ascomycota</taxon>
        <taxon>Pezizomycotina</taxon>
        <taxon>Dothideomycetes</taxon>
        <taxon>Pleosporomycetidae</taxon>
        <taxon>Pleosporales</taxon>
        <taxon>Pleosporineae</taxon>
        <taxon>Didymellaceae</taxon>
        <taxon>Boeremia</taxon>
    </lineage>
</organism>
<dbReference type="EMBL" id="JAPHNI010001412">
    <property type="protein sequence ID" value="KAJ8105667.1"/>
    <property type="molecule type" value="Genomic_DNA"/>
</dbReference>
<evidence type="ECO:0000313" key="1">
    <source>
        <dbReference type="EMBL" id="KAJ8105667.1"/>
    </source>
</evidence>
<evidence type="ECO:0000313" key="2">
    <source>
        <dbReference type="Proteomes" id="UP001153331"/>
    </source>
</evidence>
<comment type="caution">
    <text evidence="1">The sequence shown here is derived from an EMBL/GenBank/DDBJ whole genome shotgun (WGS) entry which is preliminary data.</text>
</comment>
<keyword evidence="2" id="KW-1185">Reference proteome</keyword>
<name>A0ACC2HRG4_9PLEO</name>
<gene>
    <name evidence="1" type="ORF">OPT61_g10040</name>
</gene>
<proteinExistence type="predicted"/>